<dbReference type="EMBL" id="CABDVU010000001">
    <property type="protein sequence ID" value="VTN08580.1"/>
    <property type="molecule type" value="Genomic_DNA"/>
</dbReference>
<protein>
    <submittedName>
        <fullName evidence="1">Uncharacterized protein</fullName>
    </submittedName>
</protein>
<gene>
    <name evidence="1" type="ORF">NCTC9185_00458</name>
</gene>
<sequence>MVTCTDMPGRRCWLFFCPSSTAMRTGIRWAILTKLPVALSGEMALNSTPVAGEMLWTTPLNFSPLSASTLKVAAWPIRMWRQLGLFHIGDHPVLRRHQRRQVGTGADVGAEPDGNLPQLSVGWRNDPRVLQIDIRQLQRGPGAGNVGLQGVAVDDGGLQILTRHFQRGFRLLNIGGALCGAGPCRIALANRQRAVGGQILHAL</sequence>
<accession>A0A4U9CS69</accession>
<evidence type="ECO:0000313" key="1">
    <source>
        <dbReference type="EMBL" id="VTN08580.1"/>
    </source>
</evidence>
<name>A0A4U9CS69_RAOTE</name>
<dbReference type="Proteomes" id="UP000339249">
    <property type="component" value="Unassembled WGS sequence"/>
</dbReference>
<dbReference type="AlphaFoldDB" id="A0A4U9CS69"/>
<reference evidence="1 2" key="1">
    <citation type="submission" date="2019-04" db="EMBL/GenBank/DDBJ databases">
        <authorList>
            <consortium name="Pathogen Informatics"/>
        </authorList>
    </citation>
    <scope>NUCLEOTIDE SEQUENCE [LARGE SCALE GENOMIC DNA]</scope>
    <source>
        <strain evidence="1 2">NCTC9185</strain>
    </source>
</reference>
<evidence type="ECO:0000313" key="2">
    <source>
        <dbReference type="Proteomes" id="UP000339249"/>
    </source>
</evidence>
<proteinExistence type="predicted"/>
<organism evidence="1 2">
    <name type="scientific">Raoultella terrigena</name>
    <name type="common">Klebsiella terrigena</name>
    <dbReference type="NCBI Taxonomy" id="577"/>
    <lineage>
        <taxon>Bacteria</taxon>
        <taxon>Pseudomonadati</taxon>
        <taxon>Pseudomonadota</taxon>
        <taxon>Gammaproteobacteria</taxon>
        <taxon>Enterobacterales</taxon>
        <taxon>Enterobacteriaceae</taxon>
        <taxon>Klebsiella/Raoultella group</taxon>
        <taxon>Raoultella</taxon>
    </lineage>
</organism>